<dbReference type="CDD" id="cd00093">
    <property type="entry name" value="HTH_XRE"/>
    <property type="match status" value="1"/>
</dbReference>
<dbReference type="Pfam" id="PF13464">
    <property type="entry name" value="RodZ_C"/>
    <property type="match status" value="1"/>
</dbReference>
<feature type="compositionally biased region" description="Polar residues" evidence="1">
    <location>
        <begin position="1"/>
        <end position="17"/>
    </location>
</feature>
<feature type="region of interest" description="Disordered" evidence="1">
    <location>
        <begin position="186"/>
        <end position="221"/>
    </location>
</feature>
<organism evidence="3 4">
    <name type="scientific">Microbulbifer celer</name>
    <dbReference type="NCBI Taxonomy" id="435905"/>
    <lineage>
        <taxon>Bacteria</taxon>
        <taxon>Pseudomonadati</taxon>
        <taxon>Pseudomonadota</taxon>
        <taxon>Gammaproteobacteria</taxon>
        <taxon>Cellvibrionales</taxon>
        <taxon>Microbulbiferaceae</taxon>
        <taxon>Microbulbifer</taxon>
    </lineage>
</organism>
<dbReference type="Pfam" id="PF13413">
    <property type="entry name" value="HTH_25"/>
    <property type="match status" value="1"/>
</dbReference>
<dbReference type="Proteomes" id="UP001597264">
    <property type="component" value="Unassembled WGS sequence"/>
</dbReference>
<dbReference type="Gene3D" id="1.10.260.40">
    <property type="entry name" value="lambda repressor-like DNA-binding domains"/>
    <property type="match status" value="1"/>
</dbReference>
<evidence type="ECO:0000256" key="1">
    <source>
        <dbReference type="SAM" id="MobiDB-lite"/>
    </source>
</evidence>
<dbReference type="PANTHER" id="PTHR34475">
    <property type="match status" value="1"/>
</dbReference>
<evidence type="ECO:0000313" key="4">
    <source>
        <dbReference type="Proteomes" id="UP001597264"/>
    </source>
</evidence>
<evidence type="ECO:0000313" key="3">
    <source>
        <dbReference type="EMBL" id="MFD1215258.1"/>
    </source>
</evidence>
<reference evidence="4" key="1">
    <citation type="journal article" date="2019" name="Int. J. Syst. Evol. Microbiol.">
        <title>The Global Catalogue of Microorganisms (GCM) 10K type strain sequencing project: providing services to taxonomists for standard genome sequencing and annotation.</title>
        <authorList>
            <consortium name="The Broad Institute Genomics Platform"/>
            <consortium name="The Broad Institute Genome Sequencing Center for Infectious Disease"/>
            <person name="Wu L."/>
            <person name="Ma J."/>
        </authorList>
    </citation>
    <scope>NUCLEOTIDE SEQUENCE [LARGE SCALE GENOMIC DNA]</scope>
    <source>
        <strain evidence="4">CCUG 54356</strain>
    </source>
</reference>
<gene>
    <name evidence="3" type="ORF">ACFQ2X_01480</name>
</gene>
<feature type="domain" description="HTH cro/C1-type" evidence="2">
    <location>
        <begin position="29"/>
        <end position="63"/>
    </location>
</feature>
<proteinExistence type="predicted"/>
<feature type="region of interest" description="Disordered" evidence="1">
    <location>
        <begin position="1"/>
        <end position="25"/>
    </location>
</feature>
<dbReference type="SUPFAM" id="SSF47413">
    <property type="entry name" value="lambda repressor-like DNA-binding domains"/>
    <property type="match status" value="1"/>
</dbReference>
<name>A0ABW3U367_9GAMM</name>
<evidence type="ECO:0000259" key="2">
    <source>
        <dbReference type="PROSITE" id="PS50943"/>
    </source>
</evidence>
<protein>
    <submittedName>
        <fullName evidence="3">RodZ domain-containing protein</fullName>
    </submittedName>
</protein>
<accession>A0ABW3U367</accession>
<comment type="caution">
    <text evidence="3">The sequence shown here is derived from an EMBL/GenBank/DDBJ whole genome shotgun (WGS) entry which is preliminary data.</text>
</comment>
<sequence length="336" mass="34590">MRSNESNTSPANLSEATESGADLSPGQQLIRAREAAGLNQEELAARLCMTATKLDHLEQDDYERLSGATYAKGYIRNVCKELKLDPAPVLAAFEQRLPAESEPLVAPAKGPVVGAGGGTGGIRFAPVALVALITVGGGYWWFAQGQSGTQQFASTSSAEPVMAEEVAMAQEPVASVEPFSTAAEASVAVEDTNPDSEALSPEPELAVDPASAPEEGGSEAVADAVASAPVVPVVDSQVAAPEESEAPAPEESAPVMGGAELTLVFSEESWVEVSDARGDKLLAKLQPAGSRVELSGEAPFSLMLGNAAGTTVSYQGEVVDSAPRGNRRTRKLTVGG</sequence>
<dbReference type="InterPro" id="IPR010982">
    <property type="entry name" value="Lambda_DNA-bd_dom_sf"/>
</dbReference>
<dbReference type="InterPro" id="IPR025194">
    <property type="entry name" value="RodZ-like_C"/>
</dbReference>
<dbReference type="PROSITE" id="PS50943">
    <property type="entry name" value="HTH_CROC1"/>
    <property type="match status" value="1"/>
</dbReference>
<dbReference type="EMBL" id="JBHTLR010000004">
    <property type="protein sequence ID" value="MFD1215258.1"/>
    <property type="molecule type" value="Genomic_DNA"/>
</dbReference>
<dbReference type="InterPro" id="IPR001387">
    <property type="entry name" value="Cro/C1-type_HTH"/>
</dbReference>
<keyword evidence="4" id="KW-1185">Reference proteome</keyword>
<dbReference type="RefSeq" id="WP_230437991.1">
    <property type="nucleotide sequence ID" value="NZ_CP087715.1"/>
</dbReference>
<dbReference type="InterPro" id="IPR050400">
    <property type="entry name" value="Bact_Cytoskel_RodZ"/>
</dbReference>
<dbReference type="PANTHER" id="PTHR34475:SF1">
    <property type="entry name" value="CYTOSKELETON PROTEIN RODZ"/>
    <property type="match status" value="1"/>
</dbReference>